<dbReference type="PANTHER" id="PTHR33164">
    <property type="entry name" value="TRANSCRIPTIONAL REGULATOR, MARR FAMILY"/>
    <property type="match status" value="1"/>
</dbReference>
<protein>
    <recommendedName>
        <fullName evidence="1">HTH marR-type domain-containing protein</fullName>
    </recommendedName>
</protein>
<dbReference type="RefSeq" id="WP_394820194.1">
    <property type="nucleotide sequence ID" value="NZ_JAWJZY010000004.1"/>
</dbReference>
<evidence type="ECO:0000313" key="3">
    <source>
        <dbReference type="Proteomes" id="UP001312908"/>
    </source>
</evidence>
<proteinExistence type="predicted"/>
<dbReference type="SMART" id="SM00347">
    <property type="entry name" value="HTH_MARR"/>
    <property type="match status" value="1"/>
</dbReference>
<comment type="caution">
    <text evidence="2">The sequence shown here is derived from an EMBL/GenBank/DDBJ whole genome shotgun (WGS) entry which is preliminary data.</text>
</comment>
<accession>A0ABU7U3V0</accession>
<name>A0ABU7U3V0_9PROT</name>
<dbReference type="InterPro" id="IPR000835">
    <property type="entry name" value="HTH_MarR-typ"/>
</dbReference>
<gene>
    <name evidence="2" type="ORF">DOFOFD_10185</name>
</gene>
<dbReference type="Gene3D" id="1.10.10.10">
    <property type="entry name" value="Winged helix-like DNA-binding domain superfamily/Winged helix DNA-binding domain"/>
    <property type="match status" value="1"/>
</dbReference>
<sequence>MRDIQHARRQGLPARNAASTHLYLREEQVRSAWEATTEAFRQLEKQSDARRMEHGIGKAHQRILILLANRPGLSVGDVQRKLVVSKQSLNRELNLLLQKRYVTCTVDGVDRRVRRLHVTDKGRELADICFEPLRQSLTAAYRQAGAQAVEGFQQVLACLTRDGEET</sequence>
<dbReference type="InterPro" id="IPR039422">
    <property type="entry name" value="MarR/SlyA-like"/>
</dbReference>
<feature type="domain" description="HTH marR-type" evidence="1">
    <location>
        <begin position="26"/>
        <end position="161"/>
    </location>
</feature>
<dbReference type="SUPFAM" id="SSF46785">
    <property type="entry name" value="Winged helix' DNA-binding domain"/>
    <property type="match status" value="1"/>
</dbReference>
<dbReference type="PANTHER" id="PTHR33164:SF44">
    <property type="entry name" value="TRANSCRIPTIONAL REGULATORY PROTEIN"/>
    <property type="match status" value="1"/>
</dbReference>
<dbReference type="InterPro" id="IPR036388">
    <property type="entry name" value="WH-like_DNA-bd_sf"/>
</dbReference>
<dbReference type="Proteomes" id="UP001312908">
    <property type="component" value="Unassembled WGS sequence"/>
</dbReference>
<dbReference type="PROSITE" id="PS50995">
    <property type="entry name" value="HTH_MARR_2"/>
    <property type="match status" value="1"/>
</dbReference>
<dbReference type="InterPro" id="IPR036390">
    <property type="entry name" value="WH_DNA-bd_sf"/>
</dbReference>
<evidence type="ECO:0000313" key="2">
    <source>
        <dbReference type="EMBL" id="MEE8659373.1"/>
    </source>
</evidence>
<organism evidence="2 3">
    <name type="scientific">Sorlinia euscelidii</name>
    <dbReference type="NCBI Taxonomy" id="3081148"/>
    <lineage>
        <taxon>Bacteria</taxon>
        <taxon>Pseudomonadati</taxon>
        <taxon>Pseudomonadota</taxon>
        <taxon>Alphaproteobacteria</taxon>
        <taxon>Acetobacterales</taxon>
        <taxon>Acetobacteraceae</taxon>
        <taxon>Sorlinia</taxon>
    </lineage>
</organism>
<dbReference type="Pfam" id="PF12802">
    <property type="entry name" value="MarR_2"/>
    <property type="match status" value="1"/>
</dbReference>
<reference evidence="2 3" key="1">
    <citation type="submission" date="2023-10" db="EMBL/GenBank/DDBJ databases">
        <title>Sorlinia euscelidii gen. nov., sp. nov., an acetic acid bacteria isolated from the gut of Euscelidius variegatus emitter.</title>
        <authorList>
            <person name="Michoud G."/>
            <person name="Marasco R."/>
            <person name="Seferji K."/>
            <person name="Gonella E."/>
            <person name="Garuglieri E."/>
            <person name="Alma A."/>
            <person name="Mapelli F."/>
            <person name="Borin S."/>
            <person name="Daffonchio D."/>
            <person name="Crotti E."/>
        </authorList>
    </citation>
    <scope>NUCLEOTIDE SEQUENCE [LARGE SCALE GENOMIC DNA]</scope>
    <source>
        <strain evidence="2 3">EV16P</strain>
    </source>
</reference>
<evidence type="ECO:0000259" key="1">
    <source>
        <dbReference type="PROSITE" id="PS50995"/>
    </source>
</evidence>
<keyword evidence="3" id="KW-1185">Reference proteome</keyword>
<dbReference type="EMBL" id="JAWJZY010000004">
    <property type="protein sequence ID" value="MEE8659373.1"/>
    <property type="molecule type" value="Genomic_DNA"/>
</dbReference>